<dbReference type="AlphaFoldDB" id="A0A160PH00"/>
<evidence type="ECO:0000313" key="3">
    <source>
        <dbReference type="EMBL" id="BAU92657.1"/>
    </source>
</evidence>
<dbReference type="Proteomes" id="UP000218288">
    <property type="component" value="Chromosome"/>
</dbReference>
<evidence type="ECO:0000256" key="1">
    <source>
        <dbReference type="SAM" id="MobiDB-lite"/>
    </source>
</evidence>
<keyword evidence="2" id="KW-0472">Membrane</keyword>
<feature type="transmembrane region" description="Helical" evidence="2">
    <location>
        <begin position="55"/>
        <end position="75"/>
    </location>
</feature>
<keyword evidence="2" id="KW-0812">Transmembrane</keyword>
<accession>A0A160PH00</accession>
<keyword evidence="2" id="KW-1133">Transmembrane helix</keyword>
<gene>
    <name evidence="3" type="ORF">MPPM_4052</name>
</gene>
<proteinExistence type="predicted"/>
<sequence>MLRWEGSPVQFKQRKFAAIVADKFLYFTLMGAVGGIGSMIRPGPGPDEYILRWDASKIALSTSIGVALGVFVGVLEARRWLKSYWETIHTLTEEGKDPAAVYPPAQPRTRTPFWP</sequence>
<dbReference type="EMBL" id="AP014809">
    <property type="protein sequence ID" value="BAU92657.1"/>
    <property type="molecule type" value="Genomic_DNA"/>
</dbReference>
<feature type="transmembrane region" description="Helical" evidence="2">
    <location>
        <begin position="24"/>
        <end position="43"/>
    </location>
</feature>
<feature type="region of interest" description="Disordered" evidence="1">
    <location>
        <begin position="96"/>
        <end position="115"/>
    </location>
</feature>
<organism evidence="3 4">
    <name type="scientific">Methylorubrum populi</name>
    <dbReference type="NCBI Taxonomy" id="223967"/>
    <lineage>
        <taxon>Bacteria</taxon>
        <taxon>Pseudomonadati</taxon>
        <taxon>Pseudomonadota</taxon>
        <taxon>Alphaproteobacteria</taxon>
        <taxon>Hyphomicrobiales</taxon>
        <taxon>Methylobacteriaceae</taxon>
        <taxon>Methylorubrum</taxon>
    </lineage>
</organism>
<evidence type="ECO:0000256" key="2">
    <source>
        <dbReference type="SAM" id="Phobius"/>
    </source>
</evidence>
<name>A0A160PH00_9HYPH</name>
<evidence type="ECO:0000313" key="4">
    <source>
        <dbReference type="Proteomes" id="UP000218288"/>
    </source>
</evidence>
<reference evidence="3 4" key="1">
    <citation type="journal article" date="2016" name="Genome Announc.">
        <title>Complete Genome Sequence of Methylobacterium populi P-1M, Isolated from Pink-Pigmented Household Biofilm.</title>
        <authorList>
            <person name="Morohoshi T."/>
            <person name="Ikeda T."/>
        </authorList>
    </citation>
    <scope>NUCLEOTIDE SEQUENCE [LARGE SCALE GENOMIC DNA]</scope>
    <source>
        <strain evidence="3 4">P-1M</strain>
    </source>
</reference>
<protein>
    <submittedName>
        <fullName evidence="3">Uncharacterized protein</fullName>
    </submittedName>
</protein>